<evidence type="ECO:0000313" key="1">
    <source>
        <dbReference type="EMBL" id="MBF4102946.1"/>
    </source>
</evidence>
<protein>
    <submittedName>
        <fullName evidence="1">Uncharacterized protein</fullName>
    </submittedName>
</protein>
<dbReference type="EMBL" id="JADION010000040">
    <property type="protein sequence ID" value="MBF4102946.1"/>
    <property type="molecule type" value="Genomic_DNA"/>
</dbReference>
<gene>
    <name evidence="1" type="ORF">INT80_12235</name>
</gene>
<organism evidence="1">
    <name type="scientific">Gallibacterium anatis</name>
    <dbReference type="NCBI Taxonomy" id="750"/>
    <lineage>
        <taxon>Bacteria</taxon>
        <taxon>Pseudomonadati</taxon>
        <taxon>Pseudomonadota</taxon>
        <taxon>Gammaproteobacteria</taxon>
        <taxon>Pasteurellales</taxon>
        <taxon>Pasteurellaceae</taxon>
        <taxon>Gallibacterium</taxon>
    </lineage>
</organism>
<dbReference type="AlphaFoldDB" id="A0A930UXC1"/>
<comment type="caution">
    <text evidence="1">The sequence shown here is derived from an EMBL/GenBank/DDBJ whole genome shotgun (WGS) entry which is preliminary data.</text>
</comment>
<sequence>MQEQAQQLWLVVESFDNLAACETFAFLSGKQIEPVGDRTNCTETVITAAATRNGDKSSARITTA</sequence>
<accession>A0A930UXC1</accession>
<reference evidence="1" key="1">
    <citation type="submission" date="2020-11" db="EMBL/GenBank/DDBJ databases">
        <title>Gallibacterium anatis 1637, full genome, WGS.</title>
        <authorList>
            <person name="Laishevtcev A.I."/>
            <person name="Yakimova E.A."/>
            <person name="Petkovich D."/>
            <person name="Stepanova T.V."/>
            <person name="Kalendr R.S."/>
            <person name="Rubalsky E.O."/>
            <person name="Zulkarneev E.R."/>
            <person name="Aleshkin A.V."/>
        </authorList>
    </citation>
    <scope>NUCLEOTIDE SEQUENCE</scope>
    <source>
        <strain evidence="1">1637</strain>
    </source>
</reference>
<name>A0A930UXC1_9PAST</name>
<proteinExistence type="predicted"/>